<evidence type="ECO:0000256" key="1">
    <source>
        <dbReference type="ARBA" id="ARBA00004123"/>
    </source>
</evidence>
<comment type="caution">
    <text evidence="6">The sequence shown here is derived from an EMBL/GenBank/DDBJ whole genome shotgun (WGS) entry which is preliminary data.</text>
</comment>
<keyword evidence="2" id="KW-0805">Transcription regulation</keyword>
<dbReference type="Gene3D" id="2.40.330.10">
    <property type="entry name" value="DNA-binding pseudobarrel domain"/>
    <property type="match status" value="1"/>
</dbReference>
<name>A0A9D3UN09_9ROSI</name>
<comment type="subcellular location">
    <subcellularLocation>
        <location evidence="1">Nucleus</location>
    </subcellularLocation>
</comment>
<organism evidence="6 7">
    <name type="scientific">Gossypium stocksii</name>
    <dbReference type="NCBI Taxonomy" id="47602"/>
    <lineage>
        <taxon>Eukaryota</taxon>
        <taxon>Viridiplantae</taxon>
        <taxon>Streptophyta</taxon>
        <taxon>Embryophyta</taxon>
        <taxon>Tracheophyta</taxon>
        <taxon>Spermatophyta</taxon>
        <taxon>Magnoliopsida</taxon>
        <taxon>eudicotyledons</taxon>
        <taxon>Gunneridae</taxon>
        <taxon>Pentapetalae</taxon>
        <taxon>rosids</taxon>
        <taxon>malvids</taxon>
        <taxon>Malvales</taxon>
        <taxon>Malvaceae</taxon>
        <taxon>Malvoideae</taxon>
        <taxon>Gossypium</taxon>
    </lineage>
</organism>
<protein>
    <submittedName>
        <fullName evidence="6">Uncharacterized protein</fullName>
    </submittedName>
</protein>
<keyword evidence="3" id="KW-0238">DNA-binding</keyword>
<evidence type="ECO:0000256" key="4">
    <source>
        <dbReference type="ARBA" id="ARBA00023163"/>
    </source>
</evidence>
<reference evidence="6 7" key="1">
    <citation type="journal article" date="2021" name="Plant Biotechnol. J.">
        <title>Multi-omics assisted identification of the key and species-specific regulatory components of drought-tolerant mechanisms in Gossypium stocksii.</title>
        <authorList>
            <person name="Yu D."/>
            <person name="Ke L."/>
            <person name="Zhang D."/>
            <person name="Wu Y."/>
            <person name="Sun Y."/>
            <person name="Mei J."/>
            <person name="Sun J."/>
            <person name="Sun Y."/>
        </authorList>
    </citation>
    <scope>NUCLEOTIDE SEQUENCE [LARGE SCALE GENOMIC DNA]</scope>
    <source>
        <strain evidence="7">cv. E1</strain>
        <tissue evidence="6">Leaf</tissue>
    </source>
</reference>
<dbReference type="GO" id="GO:0003677">
    <property type="term" value="F:DNA binding"/>
    <property type="evidence" value="ECO:0007669"/>
    <property type="project" value="UniProtKB-KW"/>
</dbReference>
<evidence type="ECO:0000313" key="7">
    <source>
        <dbReference type="Proteomes" id="UP000828251"/>
    </source>
</evidence>
<dbReference type="Proteomes" id="UP000828251">
    <property type="component" value="Unassembled WGS sequence"/>
</dbReference>
<dbReference type="OrthoDB" id="827981at2759"/>
<dbReference type="GO" id="GO:0005634">
    <property type="term" value="C:nucleus"/>
    <property type="evidence" value="ECO:0007669"/>
    <property type="project" value="UniProtKB-SubCell"/>
</dbReference>
<evidence type="ECO:0000313" key="6">
    <source>
        <dbReference type="EMBL" id="KAH1048205.1"/>
    </source>
</evidence>
<evidence type="ECO:0000256" key="5">
    <source>
        <dbReference type="ARBA" id="ARBA00023242"/>
    </source>
</evidence>
<dbReference type="AlphaFoldDB" id="A0A9D3UN09"/>
<gene>
    <name evidence="6" type="ORF">J1N35_038989</name>
</gene>
<keyword evidence="5" id="KW-0539">Nucleus</keyword>
<keyword evidence="7" id="KW-1185">Reference proteome</keyword>
<accession>A0A9D3UN09</accession>
<dbReference type="EMBL" id="JAIQCV010000011">
    <property type="protein sequence ID" value="KAH1048205.1"/>
    <property type="molecule type" value="Genomic_DNA"/>
</dbReference>
<evidence type="ECO:0000256" key="2">
    <source>
        <dbReference type="ARBA" id="ARBA00023015"/>
    </source>
</evidence>
<proteinExistence type="predicted"/>
<keyword evidence="4" id="KW-0804">Transcription</keyword>
<dbReference type="InterPro" id="IPR015300">
    <property type="entry name" value="DNA-bd_pseudobarrel_sf"/>
</dbReference>
<sequence>MENQEQGKQSFSRRLTRNEVEDRIILFSYAMVAEFFEFQEDRMFYMDVMDSLGKEWTFVGSFYTNQEVGNYVSISLLQFFTEKGLKVNDEVTFTKRPQDEDEWTWKKFKVEIKRKITLFGRDIWGELMVWSLN</sequence>
<evidence type="ECO:0000256" key="3">
    <source>
        <dbReference type="ARBA" id="ARBA00023125"/>
    </source>
</evidence>